<dbReference type="InterPro" id="IPR040556">
    <property type="entry name" value="pP_pnuc_1"/>
</dbReference>
<dbReference type="RefSeq" id="WP_250201364.1">
    <property type="nucleotide sequence ID" value="NZ_CP097649.1"/>
</dbReference>
<reference evidence="2" key="1">
    <citation type="submission" date="2022-05" db="EMBL/GenBank/DDBJ databases">
        <title>Brevundimonas albigilva TT17 genome sequence.</title>
        <authorList>
            <person name="Lee K."/>
            <person name="Son H."/>
        </authorList>
    </citation>
    <scope>NUCLEOTIDE SEQUENCE</scope>
    <source>
        <strain evidence="2">TT17</strain>
    </source>
</reference>
<protein>
    <recommendedName>
        <fullName evidence="1">Predicted pPIWI-associating nuclease domain-containing protein</fullName>
    </recommendedName>
</protein>
<accession>A0ABY4SMN6</accession>
<evidence type="ECO:0000313" key="3">
    <source>
        <dbReference type="Proteomes" id="UP001055429"/>
    </source>
</evidence>
<proteinExistence type="predicted"/>
<sequence>MVFGKRRDERHVIADRPTRHHLEAMTAPTPKPAAKALAAPVAKATVAPPAWDAIDCQAQRLRDRRPLDDFADKVLTGALRTARDEGNPIRGNLFAAASRELTTHLLHDLAPEDQVRACAWFVQAKDTMTVTRAQRAAYITHGGMTPDYVEKTLGLHADDFVKPLTEAMDELNKRTHLKANTVLADDIAIRGLAADIFDSIEGLLDMAEECRSSWSAPFEVIHPLCWSADRNGWSQGWPGSVTSPKRSSPSCARLKC</sequence>
<feature type="domain" description="Predicted pPIWI-associating nuclease" evidence="1">
    <location>
        <begin position="68"/>
        <end position="199"/>
    </location>
</feature>
<dbReference type="Pfam" id="PF18165">
    <property type="entry name" value="pP_pnuc_1"/>
    <property type="match status" value="1"/>
</dbReference>
<gene>
    <name evidence="2" type="ORF">M8231_09710</name>
</gene>
<keyword evidence="3" id="KW-1185">Reference proteome</keyword>
<evidence type="ECO:0000313" key="2">
    <source>
        <dbReference type="EMBL" id="URI14103.1"/>
    </source>
</evidence>
<dbReference type="EMBL" id="CP097649">
    <property type="protein sequence ID" value="URI14103.1"/>
    <property type="molecule type" value="Genomic_DNA"/>
</dbReference>
<evidence type="ECO:0000259" key="1">
    <source>
        <dbReference type="Pfam" id="PF18165"/>
    </source>
</evidence>
<name>A0ABY4SMN6_9CAUL</name>
<dbReference type="Proteomes" id="UP001055429">
    <property type="component" value="Chromosome"/>
</dbReference>
<organism evidence="2 3">
    <name type="scientific">Brevundimonas albigilva</name>
    <dbReference type="NCBI Taxonomy" id="1312364"/>
    <lineage>
        <taxon>Bacteria</taxon>
        <taxon>Pseudomonadati</taxon>
        <taxon>Pseudomonadota</taxon>
        <taxon>Alphaproteobacteria</taxon>
        <taxon>Caulobacterales</taxon>
        <taxon>Caulobacteraceae</taxon>
        <taxon>Brevundimonas</taxon>
    </lineage>
</organism>